<dbReference type="EMBL" id="JAAIUW010000009">
    <property type="protein sequence ID" value="KAF7814532.1"/>
    <property type="molecule type" value="Genomic_DNA"/>
</dbReference>
<protein>
    <submittedName>
        <fullName evidence="1">Uncharacterized protein</fullName>
    </submittedName>
</protein>
<comment type="caution">
    <text evidence="1">The sequence shown here is derived from an EMBL/GenBank/DDBJ whole genome shotgun (WGS) entry which is preliminary data.</text>
</comment>
<gene>
    <name evidence="1" type="ORF">G2W53_028501</name>
</gene>
<organism evidence="1 2">
    <name type="scientific">Senna tora</name>
    <dbReference type="NCBI Taxonomy" id="362788"/>
    <lineage>
        <taxon>Eukaryota</taxon>
        <taxon>Viridiplantae</taxon>
        <taxon>Streptophyta</taxon>
        <taxon>Embryophyta</taxon>
        <taxon>Tracheophyta</taxon>
        <taxon>Spermatophyta</taxon>
        <taxon>Magnoliopsida</taxon>
        <taxon>eudicotyledons</taxon>
        <taxon>Gunneridae</taxon>
        <taxon>Pentapetalae</taxon>
        <taxon>rosids</taxon>
        <taxon>fabids</taxon>
        <taxon>Fabales</taxon>
        <taxon>Fabaceae</taxon>
        <taxon>Caesalpinioideae</taxon>
        <taxon>Cassia clade</taxon>
        <taxon>Senna</taxon>
    </lineage>
</organism>
<proteinExistence type="predicted"/>
<dbReference type="Proteomes" id="UP000634136">
    <property type="component" value="Unassembled WGS sequence"/>
</dbReference>
<dbReference type="AlphaFoldDB" id="A0A834T634"/>
<sequence>MAMDYGNGKSTGPVSGTWRFSYINKMKAQAT</sequence>
<name>A0A834T634_9FABA</name>
<accession>A0A834T634</accession>
<evidence type="ECO:0000313" key="1">
    <source>
        <dbReference type="EMBL" id="KAF7814532.1"/>
    </source>
</evidence>
<reference evidence="1" key="1">
    <citation type="submission" date="2020-09" db="EMBL/GenBank/DDBJ databases">
        <title>Genome-Enabled Discovery of Anthraquinone Biosynthesis in Senna tora.</title>
        <authorList>
            <person name="Kang S.-H."/>
            <person name="Pandey R.P."/>
            <person name="Lee C.-M."/>
            <person name="Sim J.-S."/>
            <person name="Jeong J.-T."/>
            <person name="Choi B.-S."/>
            <person name="Jung M."/>
            <person name="Ginzburg D."/>
            <person name="Zhao K."/>
            <person name="Won S.Y."/>
            <person name="Oh T.-J."/>
            <person name="Yu Y."/>
            <person name="Kim N.-H."/>
            <person name="Lee O.R."/>
            <person name="Lee T.-H."/>
            <person name="Bashyal P."/>
            <person name="Kim T.-S."/>
            <person name="Lee W.-H."/>
            <person name="Kawkins C."/>
            <person name="Kim C.-K."/>
            <person name="Kim J.S."/>
            <person name="Ahn B.O."/>
            <person name="Rhee S.Y."/>
            <person name="Sohng J.K."/>
        </authorList>
    </citation>
    <scope>NUCLEOTIDE SEQUENCE</scope>
    <source>
        <tissue evidence="1">Leaf</tissue>
    </source>
</reference>
<keyword evidence="2" id="KW-1185">Reference proteome</keyword>
<evidence type="ECO:0000313" key="2">
    <source>
        <dbReference type="Proteomes" id="UP000634136"/>
    </source>
</evidence>